<protein>
    <recommendedName>
        <fullName evidence="2">Enoyl reductase (ER) domain-containing protein</fullName>
    </recommendedName>
</protein>
<dbReference type="SMART" id="SM00829">
    <property type="entry name" value="PKS_ER"/>
    <property type="match status" value="1"/>
</dbReference>
<dbReference type="Gene3D" id="3.40.50.720">
    <property type="entry name" value="NAD(P)-binding Rossmann-like Domain"/>
    <property type="match status" value="1"/>
</dbReference>
<proteinExistence type="predicted"/>
<dbReference type="InterPro" id="IPR045010">
    <property type="entry name" value="MDR_fam"/>
</dbReference>
<accession>A0A7W6BIX8</accession>
<dbReference type="Pfam" id="PF16884">
    <property type="entry name" value="ADH_N_2"/>
    <property type="match status" value="1"/>
</dbReference>
<dbReference type="PANTHER" id="PTHR43205">
    <property type="entry name" value="PROSTAGLANDIN REDUCTASE"/>
    <property type="match status" value="1"/>
</dbReference>
<sequence>MTDTPTTGRRFVLAARPDGLPKESDFRLEEVAIGAPGPGQILTRNHYVSLDPAIRGWLDDRPSYLPPVALGDAVRASTVGTVIASGVDRFKPGDWVMGLNAIEEYSLVTPNAYMHPIDVSQVPSPTLYLSAMGAVGLTAWFGVSEVMQPQAGQTLLVSGAAGAVGSCVGQLAKLRGTRVVGIAGGADKCRKLIDHFGFDAAIDYRGKDVEALSADIAAACPEGIDLVYENVGGICLDATLLHINHYARIILCGLISEYNGESYGARNIWQLIVKTATMRGYLVSEFVDRFPEGSKAIAALIAEGKLRFDEHVEKGIDNAYPAFMRLFDGSNRGKMILDLS</sequence>
<dbReference type="Gene3D" id="3.90.180.10">
    <property type="entry name" value="Medium-chain alcohol dehydrogenases, catalytic domain"/>
    <property type="match status" value="1"/>
</dbReference>
<evidence type="ECO:0000259" key="2">
    <source>
        <dbReference type="SMART" id="SM00829"/>
    </source>
</evidence>
<dbReference type="RefSeq" id="WP_188072299.1">
    <property type="nucleotide sequence ID" value="NZ_BSPS01000113.1"/>
</dbReference>
<dbReference type="InterPro" id="IPR020843">
    <property type="entry name" value="ER"/>
</dbReference>
<evidence type="ECO:0000313" key="4">
    <source>
        <dbReference type="Proteomes" id="UP000571950"/>
    </source>
</evidence>
<dbReference type="InterPro" id="IPR013149">
    <property type="entry name" value="ADH-like_C"/>
</dbReference>
<feature type="domain" description="Enoyl reductase (ER)" evidence="2">
    <location>
        <begin position="19"/>
        <end position="337"/>
    </location>
</feature>
<dbReference type="FunFam" id="3.40.50.720:FF:000121">
    <property type="entry name" value="Prostaglandin reductase 2"/>
    <property type="match status" value="1"/>
</dbReference>
<dbReference type="SUPFAM" id="SSF51735">
    <property type="entry name" value="NAD(P)-binding Rossmann-fold domains"/>
    <property type="match status" value="1"/>
</dbReference>
<keyword evidence="4" id="KW-1185">Reference proteome</keyword>
<dbReference type="InterPro" id="IPR041694">
    <property type="entry name" value="ADH_N_2"/>
</dbReference>
<evidence type="ECO:0000256" key="1">
    <source>
        <dbReference type="ARBA" id="ARBA00023002"/>
    </source>
</evidence>
<gene>
    <name evidence="3" type="ORF">GGR43_002517</name>
</gene>
<dbReference type="SUPFAM" id="SSF50129">
    <property type="entry name" value="GroES-like"/>
    <property type="match status" value="1"/>
</dbReference>
<dbReference type="InterPro" id="IPR011032">
    <property type="entry name" value="GroES-like_sf"/>
</dbReference>
<dbReference type="Proteomes" id="UP000571950">
    <property type="component" value="Unassembled WGS sequence"/>
</dbReference>
<name>A0A7W6BIX8_9SPHN</name>
<dbReference type="CDD" id="cd05288">
    <property type="entry name" value="PGDH"/>
    <property type="match status" value="1"/>
</dbReference>
<comment type="caution">
    <text evidence="3">The sequence shown here is derived from an EMBL/GenBank/DDBJ whole genome shotgun (WGS) entry which is preliminary data.</text>
</comment>
<dbReference type="GO" id="GO:0016628">
    <property type="term" value="F:oxidoreductase activity, acting on the CH-CH group of donors, NAD or NADP as acceptor"/>
    <property type="evidence" value="ECO:0007669"/>
    <property type="project" value="InterPro"/>
</dbReference>
<reference evidence="3 4" key="1">
    <citation type="submission" date="2020-08" db="EMBL/GenBank/DDBJ databases">
        <title>Genomic Encyclopedia of Type Strains, Phase IV (KMG-IV): sequencing the most valuable type-strain genomes for metagenomic binning, comparative biology and taxonomic classification.</title>
        <authorList>
            <person name="Goeker M."/>
        </authorList>
    </citation>
    <scope>NUCLEOTIDE SEQUENCE [LARGE SCALE GENOMIC DNA]</scope>
    <source>
        <strain evidence="3 4">DSM 26189</strain>
    </source>
</reference>
<keyword evidence="1" id="KW-0560">Oxidoreductase</keyword>
<dbReference type="Pfam" id="PF00107">
    <property type="entry name" value="ADH_zinc_N"/>
    <property type="match status" value="1"/>
</dbReference>
<organism evidence="3 4">
    <name type="scientific">Sphingobium jiangsuense</name>
    <dbReference type="NCBI Taxonomy" id="870476"/>
    <lineage>
        <taxon>Bacteria</taxon>
        <taxon>Pseudomonadati</taxon>
        <taxon>Pseudomonadota</taxon>
        <taxon>Alphaproteobacteria</taxon>
        <taxon>Sphingomonadales</taxon>
        <taxon>Sphingomonadaceae</taxon>
        <taxon>Sphingobium</taxon>
    </lineage>
</organism>
<dbReference type="AlphaFoldDB" id="A0A7W6BIX8"/>
<dbReference type="EMBL" id="JACIDT010000008">
    <property type="protein sequence ID" value="MBB3926794.1"/>
    <property type="molecule type" value="Genomic_DNA"/>
</dbReference>
<dbReference type="InterPro" id="IPR036291">
    <property type="entry name" value="NAD(P)-bd_dom_sf"/>
</dbReference>
<dbReference type="PANTHER" id="PTHR43205:SF7">
    <property type="entry name" value="PROSTAGLANDIN REDUCTASE 1"/>
    <property type="match status" value="1"/>
</dbReference>
<evidence type="ECO:0000313" key="3">
    <source>
        <dbReference type="EMBL" id="MBB3926794.1"/>
    </source>
</evidence>